<feature type="compositionally biased region" description="Basic and acidic residues" evidence="5">
    <location>
        <begin position="602"/>
        <end position="611"/>
    </location>
</feature>
<evidence type="ECO:0000256" key="6">
    <source>
        <dbReference type="SAM" id="Phobius"/>
    </source>
</evidence>
<feature type="transmembrane region" description="Helical" evidence="6">
    <location>
        <begin position="348"/>
        <end position="368"/>
    </location>
</feature>
<dbReference type="SUPFAM" id="SSF52091">
    <property type="entry name" value="SpoIIaa-like"/>
    <property type="match status" value="1"/>
</dbReference>
<dbReference type="SMART" id="SM00450">
    <property type="entry name" value="RHOD"/>
    <property type="match status" value="1"/>
</dbReference>
<evidence type="ECO:0000256" key="1">
    <source>
        <dbReference type="ARBA" id="ARBA00004141"/>
    </source>
</evidence>
<dbReference type="InterPro" id="IPR011547">
    <property type="entry name" value="SLC26A/SulP_dom"/>
</dbReference>
<dbReference type="PROSITE" id="PS50801">
    <property type="entry name" value="STAS"/>
    <property type="match status" value="1"/>
</dbReference>
<dbReference type="AlphaFoldDB" id="A0A4R1GM88"/>
<evidence type="ECO:0000313" key="9">
    <source>
        <dbReference type="EMBL" id="TCK08213.1"/>
    </source>
</evidence>
<dbReference type="Gene3D" id="3.30.750.24">
    <property type="entry name" value="STAS domain"/>
    <property type="match status" value="1"/>
</dbReference>
<dbReference type="InterPro" id="IPR001902">
    <property type="entry name" value="SLC26A/SulP_fam"/>
</dbReference>
<protein>
    <submittedName>
        <fullName evidence="9">SulP family sulfate permease</fullName>
    </submittedName>
</protein>
<name>A0A4R1GM88_9GAMM</name>
<dbReference type="PANTHER" id="PTHR11814">
    <property type="entry name" value="SULFATE TRANSPORTER"/>
    <property type="match status" value="1"/>
</dbReference>
<dbReference type="GO" id="GO:0004792">
    <property type="term" value="F:thiosulfate-cyanide sulfurtransferase activity"/>
    <property type="evidence" value="ECO:0007669"/>
    <property type="project" value="InterPro"/>
</dbReference>
<dbReference type="InterPro" id="IPR036873">
    <property type="entry name" value="Rhodanese-like_dom_sf"/>
</dbReference>
<dbReference type="Pfam" id="PF01740">
    <property type="entry name" value="STAS"/>
    <property type="match status" value="1"/>
</dbReference>
<dbReference type="InterPro" id="IPR001763">
    <property type="entry name" value="Rhodanese-like_dom"/>
</dbReference>
<feature type="transmembrane region" description="Helical" evidence="6">
    <location>
        <begin position="32"/>
        <end position="51"/>
    </location>
</feature>
<feature type="transmembrane region" description="Helical" evidence="6">
    <location>
        <begin position="271"/>
        <end position="294"/>
    </location>
</feature>
<dbReference type="InterPro" id="IPR002645">
    <property type="entry name" value="STAS_dom"/>
</dbReference>
<comment type="subcellular location">
    <subcellularLocation>
        <location evidence="1">Membrane</location>
        <topology evidence="1">Multi-pass membrane protein</topology>
    </subcellularLocation>
</comment>
<comment type="caution">
    <text evidence="9">The sequence shown here is derived from an EMBL/GenBank/DDBJ whole genome shotgun (WGS) entry which is preliminary data.</text>
</comment>
<dbReference type="Pfam" id="PF00916">
    <property type="entry name" value="Sulfate_transp"/>
    <property type="match status" value="1"/>
</dbReference>
<dbReference type="GO" id="GO:0055085">
    <property type="term" value="P:transmembrane transport"/>
    <property type="evidence" value="ECO:0007669"/>
    <property type="project" value="InterPro"/>
</dbReference>
<evidence type="ECO:0000256" key="4">
    <source>
        <dbReference type="ARBA" id="ARBA00023136"/>
    </source>
</evidence>
<accession>A0A4R1GM88</accession>
<feature type="transmembrane region" description="Helical" evidence="6">
    <location>
        <begin position="374"/>
        <end position="393"/>
    </location>
</feature>
<dbReference type="GO" id="GO:0016020">
    <property type="term" value="C:membrane"/>
    <property type="evidence" value="ECO:0007669"/>
    <property type="project" value="UniProtKB-SubCell"/>
</dbReference>
<dbReference type="PROSITE" id="PS00380">
    <property type="entry name" value="RHODANESE_1"/>
    <property type="match status" value="1"/>
</dbReference>
<dbReference type="SUPFAM" id="SSF52821">
    <property type="entry name" value="Rhodanese/Cell cycle control phosphatase"/>
    <property type="match status" value="1"/>
</dbReference>
<dbReference type="CDD" id="cd07042">
    <property type="entry name" value="STAS_SulP_like_sulfate_transporter"/>
    <property type="match status" value="1"/>
</dbReference>
<feature type="domain" description="Rhodanese" evidence="7">
    <location>
        <begin position="670"/>
        <end position="762"/>
    </location>
</feature>
<dbReference type="Pfam" id="PF00581">
    <property type="entry name" value="Rhodanese"/>
    <property type="match status" value="1"/>
</dbReference>
<feature type="domain" description="STAS" evidence="8">
    <location>
        <begin position="459"/>
        <end position="572"/>
    </location>
</feature>
<dbReference type="EMBL" id="SMFU01000007">
    <property type="protein sequence ID" value="TCK08213.1"/>
    <property type="molecule type" value="Genomic_DNA"/>
</dbReference>
<feature type="transmembrane region" description="Helical" evidence="6">
    <location>
        <begin position="223"/>
        <end position="242"/>
    </location>
</feature>
<dbReference type="Proteomes" id="UP000294546">
    <property type="component" value="Unassembled WGS sequence"/>
</dbReference>
<proteinExistence type="predicted"/>
<dbReference type="OrthoDB" id="9769739at2"/>
<evidence type="ECO:0000256" key="3">
    <source>
        <dbReference type="ARBA" id="ARBA00022989"/>
    </source>
</evidence>
<keyword evidence="10" id="KW-1185">Reference proteome</keyword>
<keyword evidence="3 6" id="KW-1133">Transmembrane helix</keyword>
<feature type="region of interest" description="Disordered" evidence="5">
    <location>
        <begin position="587"/>
        <end position="635"/>
    </location>
</feature>
<keyword evidence="4 6" id="KW-0472">Membrane</keyword>
<dbReference type="NCBIfam" id="TIGR00815">
    <property type="entry name" value="sulP"/>
    <property type="match status" value="1"/>
</dbReference>
<evidence type="ECO:0000256" key="2">
    <source>
        <dbReference type="ARBA" id="ARBA00022692"/>
    </source>
</evidence>
<dbReference type="InterPro" id="IPR001307">
    <property type="entry name" value="Thiosulphate_STrfase_CS"/>
</dbReference>
<feature type="transmembrane region" description="Helical" evidence="6">
    <location>
        <begin position="57"/>
        <end position="73"/>
    </location>
</feature>
<dbReference type="CDD" id="cd00158">
    <property type="entry name" value="RHOD"/>
    <property type="match status" value="1"/>
</dbReference>
<dbReference type="RefSeq" id="WP_132286467.1">
    <property type="nucleotide sequence ID" value="NZ_SMFU01000007.1"/>
</dbReference>
<gene>
    <name evidence="9" type="ORF">CLV83_0287</name>
</gene>
<dbReference type="PROSITE" id="PS50206">
    <property type="entry name" value="RHODANESE_3"/>
    <property type="match status" value="1"/>
</dbReference>
<evidence type="ECO:0000256" key="5">
    <source>
        <dbReference type="SAM" id="MobiDB-lite"/>
    </source>
</evidence>
<feature type="transmembrane region" description="Helical" evidence="6">
    <location>
        <begin position="80"/>
        <end position="100"/>
    </location>
</feature>
<evidence type="ECO:0000259" key="8">
    <source>
        <dbReference type="PROSITE" id="PS50801"/>
    </source>
</evidence>
<evidence type="ECO:0000259" key="7">
    <source>
        <dbReference type="PROSITE" id="PS50206"/>
    </source>
</evidence>
<dbReference type="InterPro" id="IPR036513">
    <property type="entry name" value="STAS_dom_sf"/>
</dbReference>
<evidence type="ECO:0000313" key="10">
    <source>
        <dbReference type="Proteomes" id="UP000294546"/>
    </source>
</evidence>
<feature type="transmembrane region" description="Helical" evidence="6">
    <location>
        <begin position="405"/>
        <end position="436"/>
    </location>
</feature>
<feature type="transmembrane region" description="Helical" evidence="6">
    <location>
        <begin position="139"/>
        <end position="161"/>
    </location>
</feature>
<sequence>MSRFPKIKAASLLPCLSWAREYNRDMAFKDGLAAVIVTLMLIPQSLAYAMLAGLPPVIGLYASILPLIAYALFGTSRALAVGPVAVVSLMTGAILMPLFPAGSAEYVQAAMLMAMLSGLILIGMSLLRLGFLVNFLSHPVVSGFVTASGILITLGQLRHILGIKAGGDTAFELLTSTLEGLGSTNLPTLLIGLGSIAFLYLARKQGKNTLMAIGLSTGAAANLSRAAPVLALVVTAALVAWLNLAEAGVPVVGQVPTGLPSLQLPTFDLALIYQLLPGAVLISLVGFMESVSVAQTFAARRRQRIHPNQELSALGSANIASAISGGMPVTGGFSRSVVSFEAGAQTPLAGALSALGIGVTVMFFTPLFESLPRAVLAATIIVAVLTLVDLRAITRTWKYSRQDGIALLATLIGVLIVGVETGIMLGLALSLVLFLWRTSKPHMAVVGQLPGSQHFRNEERFHVVQSPHVLTVRVDESLYFPNARYLEDRIAALVESHPGIDSLVLMCPGVNLIDASALESLEAINERLGIAGITLHLSEVKGPVMDQLRNSHLLQQLTGNVYLSQYEAMATLDPETTQRTLAAKAEACAKPVAQQPPAATADRQRVPEPVRGDGNPGPGNNTTHAGSQSGSLREKTANGGTAIMKTAMDLVGAAKAQIQEIDADAAEIQIKSADVIIDVREPDEFSAGHLPGAINIPRGLLEFKLSGDEALSTRDLNILLYCKTSGRAALAALAMKEMGYLHVSSIIGGFDAWQSAGKTVVKPQLPDFN</sequence>
<feature type="transmembrane region" description="Helical" evidence="6">
    <location>
        <begin position="181"/>
        <end position="202"/>
    </location>
</feature>
<feature type="transmembrane region" description="Helical" evidence="6">
    <location>
        <begin position="106"/>
        <end position="127"/>
    </location>
</feature>
<reference evidence="9 10" key="1">
    <citation type="submission" date="2019-03" db="EMBL/GenBank/DDBJ databases">
        <title>Genomic Encyclopedia of Archaeal and Bacterial Type Strains, Phase II (KMG-II): from individual species to whole genera.</title>
        <authorList>
            <person name="Goeker M."/>
        </authorList>
    </citation>
    <scope>NUCLEOTIDE SEQUENCE [LARGE SCALE GENOMIC DNA]</scope>
    <source>
        <strain evidence="9 10">DSM 27697</strain>
    </source>
</reference>
<keyword evidence="2 6" id="KW-0812">Transmembrane</keyword>
<dbReference type="Gene3D" id="3.40.250.10">
    <property type="entry name" value="Rhodanese-like domain"/>
    <property type="match status" value="1"/>
</dbReference>
<organism evidence="9 10">
    <name type="scientific">Marinobacterium mangrovicola</name>
    <dbReference type="NCBI Taxonomy" id="1476959"/>
    <lineage>
        <taxon>Bacteria</taxon>
        <taxon>Pseudomonadati</taxon>
        <taxon>Pseudomonadota</taxon>
        <taxon>Gammaproteobacteria</taxon>
        <taxon>Oceanospirillales</taxon>
        <taxon>Oceanospirillaceae</taxon>
        <taxon>Marinobacterium</taxon>
    </lineage>
</organism>